<dbReference type="Proteomes" id="UP000265703">
    <property type="component" value="Unassembled WGS sequence"/>
</dbReference>
<proteinExistence type="predicted"/>
<keyword evidence="3" id="KW-1185">Reference proteome</keyword>
<dbReference type="AlphaFoldDB" id="A0A397T134"/>
<dbReference type="OrthoDB" id="2416564at2759"/>
<evidence type="ECO:0000313" key="2">
    <source>
        <dbReference type="EMBL" id="RIA91039.1"/>
    </source>
</evidence>
<reference evidence="2 3" key="1">
    <citation type="submission" date="2018-06" db="EMBL/GenBank/DDBJ databases">
        <title>Comparative genomics reveals the genomic features of Rhizophagus irregularis, R. cerebriforme, R. diaphanum and Gigaspora rosea, and their symbiotic lifestyle signature.</title>
        <authorList>
            <person name="Morin E."/>
            <person name="San Clemente H."/>
            <person name="Chen E.C.H."/>
            <person name="De La Providencia I."/>
            <person name="Hainaut M."/>
            <person name="Kuo A."/>
            <person name="Kohler A."/>
            <person name="Murat C."/>
            <person name="Tang N."/>
            <person name="Roy S."/>
            <person name="Loubradou J."/>
            <person name="Henrissat B."/>
            <person name="Grigoriev I.V."/>
            <person name="Corradi N."/>
            <person name="Roux C."/>
            <person name="Martin F.M."/>
        </authorList>
    </citation>
    <scope>NUCLEOTIDE SEQUENCE [LARGE SCALE GENOMIC DNA]</scope>
    <source>
        <strain evidence="2 3">DAOM 227022</strain>
    </source>
</reference>
<organism evidence="2 3">
    <name type="scientific">Glomus cerebriforme</name>
    <dbReference type="NCBI Taxonomy" id="658196"/>
    <lineage>
        <taxon>Eukaryota</taxon>
        <taxon>Fungi</taxon>
        <taxon>Fungi incertae sedis</taxon>
        <taxon>Mucoromycota</taxon>
        <taxon>Glomeromycotina</taxon>
        <taxon>Glomeromycetes</taxon>
        <taxon>Glomerales</taxon>
        <taxon>Glomeraceae</taxon>
        <taxon>Glomus</taxon>
    </lineage>
</organism>
<protein>
    <submittedName>
        <fullName evidence="2">Uncharacterized protein</fullName>
    </submittedName>
</protein>
<name>A0A397T134_9GLOM</name>
<dbReference type="CDD" id="cd12087">
    <property type="entry name" value="TM_EGFR-like"/>
    <property type="match status" value="1"/>
</dbReference>
<dbReference type="EMBL" id="QKYT01000164">
    <property type="protein sequence ID" value="RIA91039.1"/>
    <property type="molecule type" value="Genomic_DNA"/>
</dbReference>
<feature type="transmembrane region" description="Helical" evidence="1">
    <location>
        <begin position="214"/>
        <end position="236"/>
    </location>
</feature>
<sequence length="259" mass="28348">MAWSLSSDFSLIHNPSSVWSYGSKPVGHYVSGTFSLFTHLDREPSFGDIVAWFGGDTVWYTNWLGVYYNTRPTAINLKEPATGVISAYTANGVAMHPGKDGRFSVVRFTAPTDGNYALDVTFTHILSCSSNTGVYIVYNNLVTLWEIELAGVGDSKSFKSIDAVKSNESIDFIVGVGLDNIFNCDLTLSRVDVRLLDNSTNETQTNKSTTKVPVIAGSIGIILGLVIVAILFYVYYRYRKNKQNINTPGAMNSGHEVVG</sequence>
<comment type="caution">
    <text evidence="2">The sequence shown here is derived from an EMBL/GenBank/DDBJ whole genome shotgun (WGS) entry which is preliminary data.</text>
</comment>
<keyword evidence="1" id="KW-0812">Transmembrane</keyword>
<accession>A0A397T134</accession>
<evidence type="ECO:0000256" key="1">
    <source>
        <dbReference type="SAM" id="Phobius"/>
    </source>
</evidence>
<gene>
    <name evidence="2" type="ORF">C1645_737433</name>
</gene>
<keyword evidence="1" id="KW-0472">Membrane</keyword>
<keyword evidence="1" id="KW-1133">Transmembrane helix</keyword>
<evidence type="ECO:0000313" key="3">
    <source>
        <dbReference type="Proteomes" id="UP000265703"/>
    </source>
</evidence>